<name>A0A4U7BP06_9BACT</name>
<dbReference type="RefSeq" id="WP_137622094.1">
    <property type="nucleotide sequence ID" value="NZ_NXMA01000005.1"/>
</dbReference>
<reference evidence="1 2" key="1">
    <citation type="submission" date="2018-05" db="EMBL/GenBank/DDBJ databases">
        <title>Novel Campyloabacter and Helicobacter Species and Strains.</title>
        <authorList>
            <person name="Mannion A.J."/>
            <person name="Shen Z."/>
            <person name="Fox J.G."/>
        </authorList>
    </citation>
    <scope>NUCLEOTIDE SEQUENCE [LARGE SCALE GENOMIC DNA]</scope>
    <source>
        <strain evidence="2">MIT17-670</strain>
    </source>
</reference>
<evidence type="ECO:0000313" key="2">
    <source>
        <dbReference type="Proteomes" id="UP000310353"/>
    </source>
</evidence>
<comment type="caution">
    <text evidence="1">The sequence shown here is derived from an EMBL/GenBank/DDBJ whole genome shotgun (WGS) entry which is preliminary data.</text>
</comment>
<keyword evidence="2" id="KW-1185">Reference proteome</keyword>
<accession>A0A4U7BP06</accession>
<gene>
    <name evidence="1" type="ORF">CQA76_03610</name>
</gene>
<organism evidence="1 2">
    <name type="scientific">Campylobacter aviculae</name>
    <dbReference type="NCBI Taxonomy" id="2510190"/>
    <lineage>
        <taxon>Bacteria</taxon>
        <taxon>Pseudomonadati</taxon>
        <taxon>Campylobacterota</taxon>
        <taxon>Epsilonproteobacteria</taxon>
        <taxon>Campylobacterales</taxon>
        <taxon>Campylobacteraceae</taxon>
        <taxon>Campylobacter</taxon>
    </lineage>
</organism>
<protein>
    <submittedName>
        <fullName evidence="1">Uncharacterized protein</fullName>
    </submittedName>
</protein>
<proteinExistence type="predicted"/>
<evidence type="ECO:0000313" key="1">
    <source>
        <dbReference type="EMBL" id="TKX32421.1"/>
    </source>
</evidence>
<dbReference type="AlphaFoldDB" id="A0A4U7BP06"/>
<dbReference type="OrthoDB" id="5355528at2"/>
<dbReference type="EMBL" id="NXMA01000005">
    <property type="protein sequence ID" value="TKX32421.1"/>
    <property type="molecule type" value="Genomic_DNA"/>
</dbReference>
<dbReference type="Proteomes" id="UP000310353">
    <property type="component" value="Unassembled WGS sequence"/>
</dbReference>
<sequence length="126" mass="14955">MSVTWILEANDLAKLVLEGDLNKCLIDVRIVGHEKERKLCFFYNSAFLIAEFQRQKESILKRLRELYKTKLDFYKRIDFVFYGIEAKNIQESKTRTKEEQEVLDRGIKRLENLLKGIQNGKTRARV</sequence>